<keyword evidence="4" id="KW-1185">Reference proteome</keyword>
<name>A0A3N2ASL9_9MICO</name>
<dbReference type="Pfam" id="PF01261">
    <property type="entry name" value="AP_endonuc_2"/>
    <property type="match status" value="1"/>
</dbReference>
<dbReference type="GO" id="GO:0016853">
    <property type="term" value="F:isomerase activity"/>
    <property type="evidence" value="ECO:0007669"/>
    <property type="project" value="UniProtKB-KW"/>
</dbReference>
<dbReference type="PANTHER" id="PTHR12110">
    <property type="entry name" value="HYDROXYPYRUVATE ISOMERASE"/>
    <property type="match status" value="1"/>
</dbReference>
<evidence type="ECO:0000259" key="2">
    <source>
        <dbReference type="Pfam" id="PF01261"/>
    </source>
</evidence>
<dbReference type="InterPro" id="IPR050312">
    <property type="entry name" value="IolE/XylAMocC-like"/>
</dbReference>
<sequence length="314" mass="32572">MTDVVAGLPGSLLPSRLGCSTISFQHLTLEQALAEIERLGFAEIDLGALPGVCDHVPYELDDAAIEQVAATIAAHDLRVRSVNSDVGAFNDPDADTDAQAAHVERLVRLTAAIGADALVLPCGALDHEPIVDLDADLDRVAAALVRAGQLATDHGVELWVESLHFLRLCFDRERADALHARLAGSGVRPILDVAHVVAAGDDLVDTIRAWGDGIAHVHLRDAVAGEFSRAIGDGEVDFAAALEALGGIGYAGGFALELPSRAYADDATGALSDEARAARVGAIRDAAARMAPLVAGLDADPDLSDPSLNIQGAS</sequence>
<keyword evidence="3" id="KW-0413">Isomerase</keyword>
<evidence type="ECO:0000313" key="4">
    <source>
        <dbReference type="Proteomes" id="UP000275456"/>
    </source>
</evidence>
<accession>A0A3N2ASL9</accession>
<dbReference type="Proteomes" id="UP000275456">
    <property type="component" value="Unassembled WGS sequence"/>
</dbReference>
<dbReference type="EMBL" id="RKHJ01000001">
    <property type="protein sequence ID" value="ROR65742.1"/>
    <property type="molecule type" value="Genomic_DNA"/>
</dbReference>
<dbReference type="AlphaFoldDB" id="A0A3N2ASL9"/>
<reference evidence="3 4" key="1">
    <citation type="submission" date="2018-11" db="EMBL/GenBank/DDBJ databases">
        <title>Sequencing the genomes of 1000 actinobacteria strains.</title>
        <authorList>
            <person name="Klenk H.-P."/>
        </authorList>
    </citation>
    <scope>NUCLEOTIDE SEQUENCE [LARGE SCALE GENOMIC DNA]</scope>
    <source>
        <strain evidence="3 4">DSM 9580</strain>
    </source>
</reference>
<organism evidence="3 4">
    <name type="scientific">Agrococcus jenensis</name>
    <dbReference type="NCBI Taxonomy" id="46353"/>
    <lineage>
        <taxon>Bacteria</taxon>
        <taxon>Bacillati</taxon>
        <taxon>Actinomycetota</taxon>
        <taxon>Actinomycetes</taxon>
        <taxon>Micrococcales</taxon>
        <taxon>Microbacteriaceae</taxon>
        <taxon>Agrococcus</taxon>
    </lineage>
</organism>
<keyword evidence="1" id="KW-0119">Carbohydrate metabolism</keyword>
<comment type="caution">
    <text evidence="3">The sequence shown here is derived from an EMBL/GenBank/DDBJ whole genome shotgun (WGS) entry which is preliminary data.</text>
</comment>
<dbReference type="Gene3D" id="3.20.20.150">
    <property type="entry name" value="Divalent-metal-dependent TIM barrel enzymes"/>
    <property type="match status" value="1"/>
</dbReference>
<dbReference type="RefSeq" id="WP_123696799.1">
    <property type="nucleotide sequence ID" value="NZ_RKHJ01000001.1"/>
</dbReference>
<feature type="domain" description="Xylose isomerase-like TIM barrel" evidence="2">
    <location>
        <begin position="34"/>
        <end position="267"/>
    </location>
</feature>
<gene>
    <name evidence="3" type="ORF">EDD26_1111</name>
</gene>
<proteinExistence type="predicted"/>
<dbReference type="SUPFAM" id="SSF51658">
    <property type="entry name" value="Xylose isomerase-like"/>
    <property type="match status" value="1"/>
</dbReference>
<dbReference type="InterPro" id="IPR036237">
    <property type="entry name" value="Xyl_isomerase-like_sf"/>
</dbReference>
<evidence type="ECO:0000313" key="3">
    <source>
        <dbReference type="EMBL" id="ROR65742.1"/>
    </source>
</evidence>
<dbReference type="InterPro" id="IPR013022">
    <property type="entry name" value="Xyl_isomerase-like_TIM-brl"/>
</dbReference>
<protein>
    <submittedName>
        <fullName evidence="3">Sugar phosphate isomerase/epimerase</fullName>
    </submittedName>
</protein>
<evidence type="ECO:0000256" key="1">
    <source>
        <dbReference type="ARBA" id="ARBA00023277"/>
    </source>
</evidence>
<dbReference type="OrthoDB" id="2817989at2"/>